<dbReference type="SUPFAM" id="SSF52279">
    <property type="entry name" value="Beta-D-glucan exohydrolase, C-terminal domain"/>
    <property type="match status" value="1"/>
</dbReference>
<comment type="similarity">
    <text evidence="2">Belongs to the glycosyl hydrolase 3 family.</text>
</comment>
<feature type="domain" description="Glycoside hydrolase family 3 N-terminal" evidence="8">
    <location>
        <begin position="138"/>
        <end position="424"/>
    </location>
</feature>
<keyword evidence="6" id="KW-0326">Glycosidase</keyword>
<dbReference type="PANTHER" id="PTHR30620:SF16">
    <property type="entry name" value="LYSOSOMAL BETA GLUCOSIDASE"/>
    <property type="match status" value="1"/>
</dbReference>
<organism evidence="10 11">
    <name type="scientific">SAR86 cluster bacterium</name>
    <dbReference type="NCBI Taxonomy" id="2030880"/>
    <lineage>
        <taxon>Bacteria</taxon>
        <taxon>Pseudomonadati</taxon>
        <taxon>Pseudomonadota</taxon>
        <taxon>Gammaproteobacteria</taxon>
        <taxon>SAR86 cluster</taxon>
    </lineage>
</organism>
<dbReference type="AlphaFoldDB" id="A0A9Q8TXR2"/>
<dbReference type="InterPro" id="IPR001764">
    <property type="entry name" value="Glyco_hydro_3_N"/>
</dbReference>
<dbReference type="EC" id="3.2.1.21" evidence="3"/>
<gene>
    <name evidence="10" type="ORF">M9B40_03555</name>
</gene>
<dbReference type="InterPro" id="IPR036881">
    <property type="entry name" value="Glyco_hydro_3_C_sf"/>
</dbReference>
<evidence type="ECO:0000256" key="2">
    <source>
        <dbReference type="ARBA" id="ARBA00005336"/>
    </source>
</evidence>
<comment type="catalytic activity">
    <reaction evidence="1">
        <text>Hydrolysis of terminal, non-reducing beta-D-glucosyl residues with release of beta-D-glucose.</text>
        <dbReference type="EC" id="3.2.1.21"/>
    </reaction>
</comment>
<keyword evidence="7" id="KW-0472">Membrane</keyword>
<evidence type="ECO:0000256" key="4">
    <source>
        <dbReference type="ARBA" id="ARBA00022729"/>
    </source>
</evidence>
<dbReference type="SUPFAM" id="SSF51445">
    <property type="entry name" value="(Trans)glycosidases"/>
    <property type="match status" value="1"/>
</dbReference>
<dbReference type="GO" id="GO:0008422">
    <property type="term" value="F:beta-glucosidase activity"/>
    <property type="evidence" value="ECO:0007669"/>
    <property type="project" value="UniProtKB-EC"/>
</dbReference>
<evidence type="ECO:0000259" key="9">
    <source>
        <dbReference type="Pfam" id="PF01915"/>
    </source>
</evidence>
<dbReference type="InterPro" id="IPR002772">
    <property type="entry name" value="Glyco_hydro_3_C"/>
</dbReference>
<dbReference type="InterPro" id="IPR036962">
    <property type="entry name" value="Glyco_hydro_3_N_sf"/>
</dbReference>
<dbReference type="PRINTS" id="PR00133">
    <property type="entry name" value="GLHYDRLASE3"/>
</dbReference>
<feature type="transmembrane region" description="Helical" evidence="7">
    <location>
        <begin position="7"/>
        <end position="25"/>
    </location>
</feature>
<feature type="domain" description="Glycoside hydrolase family 3 C-terminal" evidence="9">
    <location>
        <begin position="493"/>
        <end position="641"/>
    </location>
</feature>
<dbReference type="InterPro" id="IPR051915">
    <property type="entry name" value="Cellulose_Degrad_GH3"/>
</dbReference>
<reference evidence="10" key="1">
    <citation type="submission" date="2022-05" db="EMBL/GenBank/DDBJ databases">
        <title>Single-amplified genomics reveal most streamlined microbe among free-living bacteria.</title>
        <authorList>
            <person name="Roda-Garcia J."/>
            <person name="Haro-Moreno J.M."/>
            <person name="Rodriguez-Valera F."/>
            <person name="Almagro-Moreno S."/>
            <person name="Lopez-Perez M."/>
        </authorList>
    </citation>
    <scope>NUCLEOTIDE SEQUENCE</scope>
    <source>
        <strain evidence="10">TMED112-D2-2</strain>
    </source>
</reference>
<accession>A0A9Q8TXR2</accession>
<dbReference type="EMBL" id="CP097966">
    <property type="protein sequence ID" value="URQ62814.1"/>
    <property type="molecule type" value="Genomic_DNA"/>
</dbReference>
<keyword evidence="4" id="KW-0732">Signal</keyword>
<evidence type="ECO:0000256" key="7">
    <source>
        <dbReference type="SAM" id="Phobius"/>
    </source>
</evidence>
<sequence length="643" mass="71845">MNKIGKYTLYLLVVAAFLWALNIYLKPISHAKVLLNSSGEVENKIEDNFLYRDLNKNGKLDIYEDSRQPVESRVEDLLSKMTLEEKVGQMFHPPVLIKPDPLFKSFLDAMSGGVSMEEFISLKHISHFNFYGEAAPIDIAIRLNQLQKVAEETRLGIPVTFSTDPLHEVPRGGGIAAFSLDGISKWPSQLGFAATRDTDLIFKFGQIASAEYRAMGFRTGLHPMSDLATEPRWARNFGTFGSNADLSSEMTVAYVKGFQGDEIDKNSVHTMVKHFPGGGPQEGGLDPHLKSGENQIYPGNNFDYHLKPFQAAIDNGMKVVMPYYGIPKGQTDEDVAMAFNKYILTDLLRDQMNFEGVVCTDWGVIEGRHWGVDDLSISERYEKSINAGVDQYGGENKPEYVVDLVNEGKISEERIDESVRRILTNKFELGLFEDPFVDEGLVSELVNKVDYIEQGLDAQRKSVVLLSNKDNTLPLPKSLNIFVDGMSEEEAANFGNVVDSHENADYVLLFLNTVFNGNQPSGIDRVLDNMLSTMFPNMDLNYDEEINTKIEKYSQESKLIIISDLNRPAILTTAEEKSLGLIGTFGVQDKVILETIFGDNNPSGKLPFEIPSSMEEVESQNPDVADDTNNPIFEYGHGLSYPE</sequence>
<keyword evidence="11" id="KW-1185">Reference proteome</keyword>
<evidence type="ECO:0000256" key="3">
    <source>
        <dbReference type="ARBA" id="ARBA00012744"/>
    </source>
</evidence>
<evidence type="ECO:0000313" key="10">
    <source>
        <dbReference type="EMBL" id="URQ62814.1"/>
    </source>
</evidence>
<dbReference type="PANTHER" id="PTHR30620">
    <property type="entry name" value="PERIPLASMIC BETA-GLUCOSIDASE-RELATED"/>
    <property type="match status" value="1"/>
</dbReference>
<dbReference type="Pfam" id="PF00933">
    <property type="entry name" value="Glyco_hydro_3"/>
    <property type="match status" value="1"/>
</dbReference>
<dbReference type="Proteomes" id="UP001056381">
    <property type="component" value="Chromosome"/>
</dbReference>
<keyword evidence="7" id="KW-1133">Transmembrane helix</keyword>
<protein>
    <recommendedName>
        <fullName evidence="3">beta-glucosidase</fullName>
        <ecNumber evidence="3">3.2.1.21</ecNumber>
    </recommendedName>
</protein>
<dbReference type="Pfam" id="PF01915">
    <property type="entry name" value="Glyco_hydro_3_C"/>
    <property type="match status" value="1"/>
</dbReference>
<evidence type="ECO:0000256" key="6">
    <source>
        <dbReference type="ARBA" id="ARBA00023295"/>
    </source>
</evidence>
<dbReference type="Gene3D" id="3.20.20.300">
    <property type="entry name" value="Glycoside hydrolase, family 3, N-terminal domain"/>
    <property type="match status" value="1"/>
</dbReference>
<dbReference type="GO" id="GO:0009251">
    <property type="term" value="P:glucan catabolic process"/>
    <property type="evidence" value="ECO:0007669"/>
    <property type="project" value="TreeGrafter"/>
</dbReference>
<proteinExistence type="inferred from homology"/>
<evidence type="ECO:0000256" key="5">
    <source>
        <dbReference type="ARBA" id="ARBA00022801"/>
    </source>
</evidence>
<name>A0A9Q8TXR2_9GAMM</name>
<evidence type="ECO:0000259" key="8">
    <source>
        <dbReference type="Pfam" id="PF00933"/>
    </source>
</evidence>
<keyword evidence="7" id="KW-0812">Transmembrane</keyword>
<dbReference type="Gene3D" id="3.40.50.1700">
    <property type="entry name" value="Glycoside hydrolase family 3 C-terminal domain"/>
    <property type="match status" value="1"/>
</dbReference>
<dbReference type="InterPro" id="IPR017853">
    <property type="entry name" value="GH"/>
</dbReference>
<evidence type="ECO:0000313" key="11">
    <source>
        <dbReference type="Proteomes" id="UP001056381"/>
    </source>
</evidence>
<keyword evidence="5 10" id="KW-0378">Hydrolase</keyword>
<evidence type="ECO:0000256" key="1">
    <source>
        <dbReference type="ARBA" id="ARBA00000448"/>
    </source>
</evidence>